<sequence>MKRTMMVRMRKPPEDSVFRRVAHGDVPGTVQEALRAKTDIIGRAIVEILQGRPNFSCVRDRMPTYILKLWNIRTRGYPRQRFASKVDDIIAVMARKNYITVYKSKNTRIKLGWEQFPGCDILPNNVLLFR</sequence>
<proteinExistence type="predicted"/>
<dbReference type="AlphaFoldDB" id="A0A971RZX5"/>
<reference evidence="1" key="2">
    <citation type="submission" date="2020-01" db="EMBL/GenBank/DDBJ databases">
        <authorList>
            <person name="Campanaro S."/>
        </authorList>
    </citation>
    <scope>NUCLEOTIDE SEQUENCE</scope>
    <source>
        <strain evidence="1">AS06rmzACSIP_7</strain>
    </source>
</reference>
<dbReference type="Proteomes" id="UP000777265">
    <property type="component" value="Unassembled WGS sequence"/>
</dbReference>
<comment type="caution">
    <text evidence="1">The sequence shown here is derived from an EMBL/GenBank/DDBJ whole genome shotgun (WGS) entry which is preliminary data.</text>
</comment>
<accession>A0A971RZX5</accession>
<gene>
    <name evidence="1" type="ORF">GXY80_03090</name>
</gene>
<evidence type="ECO:0000313" key="1">
    <source>
        <dbReference type="EMBL" id="NLW34456.1"/>
    </source>
</evidence>
<name>A0A971RZX5_9BACT</name>
<dbReference type="EMBL" id="JAAYEE010000053">
    <property type="protein sequence ID" value="NLW34456.1"/>
    <property type="molecule type" value="Genomic_DNA"/>
</dbReference>
<organism evidence="1 2">
    <name type="scientific">Syntrophorhabdus aromaticivorans</name>
    <dbReference type="NCBI Taxonomy" id="328301"/>
    <lineage>
        <taxon>Bacteria</taxon>
        <taxon>Pseudomonadati</taxon>
        <taxon>Thermodesulfobacteriota</taxon>
        <taxon>Syntrophorhabdia</taxon>
        <taxon>Syntrophorhabdales</taxon>
        <taxon>Syntrophorhabdaceae</taxon>
        <taxon>Syntrophorhabdus</taxon>
    </lineage>
</organism>
<protein>
    <submittedName>
        <fullName evidence="1">Uncharacterized protein</fullName>
    </submittedName>
</protein>
<evidence type="ECO:0000313" key="2">
    <source>
        <dbReference type="Proteomes" id="UP000777265"/>
    </source>
</evidence>
<reference evidence="1" key="1">
    <citation type="journal article" date="2020" name="Biotechnol. Biofuels">
        <title>New insights from the biogas microbiome by comprehensive genome-resolved metagenomics of nearly 1600 species originating from multiple anaerobic digesters.</title>
        <authorList>
            <person name="Campanaro S."/>
            <person name="Treu L."/>
            <person name="Rodriguez-R L.M."/>
            <person name="Kovalovszki A."/>
            <person name="Ziels R.M."/>
            <person name="Maus I."/>
            <person name="Zhu X."/>
            <person name="Kougias P.G."/>
            <person name="Basile A."/>
            <person name="Luo G."/>
            <person name="Schluter A."/>
            <person name="Konstantinidis K.T."/>
            <person name="Angelidaki I."/>
        </authorList>
    </citation>
    <scope>NUCLEOTIDE SEQUENCE</scope>
    <source>
        <strain evidence="1">AS06rmzACSIP_7</strain>
    </source>
</reference>